<dbReference type="CDD" id="cd01095">
    <property type="entry name" value="Nitrilotriacetate_monoxgenase"/>
    <property type="match status" value="1"/>
</dbReference>
<dbReference type="NCBIfam" id="TIGR03860">
    <property type="entry name" value="FMN_nitrolo"/>
    <property type="match status" value="1"/>
</dbReference>
<proteinExistence type="inferred from homology"/>
<dbReference type="InterPro" id="IPR011251">
    <property type="entry name" value="Luciferase-like_dom"/>
</dbReference>
<keyword evidence="8" id="KW-1185">Reference proteome</keyword>
<dbReference type="PANTHER" id="PTHR30011:SF16">
    <property type="entry name" value="C2H2 FINGER DOMAIN TRANSCRIPTION FACTOR (EUROFUNG)-RELATED"/>
    <property type="match status" value="1"/>
</dbReference>
<dbReference type="Pfam" id="PF00296">
    <property type="entry name" value="Bac_luciferase"/>
    <property type="match status" value="1"/>
</dbReference>
<comment type="caution">
    <text evidence="7">The sequence shown here is derived from an EMBL/GenBank/DDBJ whole genome shotgun (WGS) entry which is preliminary data.</text>
</comment>
<dbReference type="RefSeq" id="WP_166951026.1">
    <property type="nucleotide sequence ID" value="NZ_JAASQI010000003.1"/>
</dbReference>
<keyword evidence="3" id="KW-0560">Oxidoreductase</keyword>
<gene>
    <name evidence="7" type="ORF">FHS82_001753</name>
</gene>
<dbReference type="SUPFAM" id="SSF51679">
    <property type="entry name" value="Bacterial luciferase-like"/>
    <property type="match status" value="1"/>
</dbReference>
<dbReference type="InterPro" id="IPR051260">
    <property type="entry name" value="Diverse_substr_monoxygenases"/>
</dbReference>
<dbReference type="GO" id="GO:0004497">
    <property type="term" value="F:monooxygenase activity"/>
    <property type="evidence" value="ECO:0007669"/>
    <property type="project" value="UniProtKB-KW"/>
</dbReference>
<evidence type="ECO:0000313" key="7">
    <source>
        <dbReference type="EMBL" id="NIJ57917.1"/>
    </source>
</evidence>
<evidence type="ECO:0000256" key="4">
    <source>
        <dbReference type="ARBA" id="ARBA00023033"/>
    </source>
</evidence>
<dbReference type="Gene3D" id="3.20.20.30">
    <property type="entry name" value="Luciferase-like domain"/>
    <property type="match status" value="1"/>
</dbReference>
<dbReference type="InterPro" id="IPR036661">
    <property type="entry name" value="Luciferase-like_sf"/>
</dbReference>
<organism evidence="7 8">
    <name type="scientific">Pseudochelatococcus lubricantis</name>
    <dbReference type="NCBI Taxonomy" id="1538102"/>
    <lineage>
        <taxon>Bacteria</taxon>
        <taxon>Pseudomonadati</taxon>
        <taxon>Pseudomonadota</taxon>
        <taxon>Alphaproteobacteria</taxon>
        <taxon>Hyphomicrobiales</taxon>
        <taxon>Chelatococcaceae</taxon>
        <taxon>Pseudochelatococcus</taxon>
    </lineage>
</organism>
<evidence type="ECO:0000256" key="1">
    <source>
        <dbReference type="ARBA" id="ARBA00022630"/>
    </source>
</evidence>
<dbReference type="Proteomes" id="UP001429580">
    <property type="component" value="Unassembled WGS sequence"/>
</dbReference>
<dbReference type="PANTHER" id="PTHR30011">
    <property type="entry name" value="ALKANESULFONATE MONOOXYGENASE-RELATED"/>
    <property type="match status" value="1"/>
</dbReference>
<protein>
    <submittedName>
        <fullName evidence="7">FMN-dependent oxidoreductase (Nitrilotriacetate monooxygenase family)</fullName>
    </submittedName>
</protein>
<comment type="similarity">
    <text evidence="5">Belongs to the NtaA/SnaA/DszA monooxygenase family.</text>
</comment>
<evidence type="ECO:0000259" key="6">
    <source>
        <dbReference type="Pfam" id="PF00296"/>
    </source>
</evidence>
<sequence length="466" mass="50805">MTDGNGTGLRAGRQLSLGAFLLESGHHIAAWRDPASPRAAGLDFRHYVRAAKAAEAAKFDLVFLADSASIRGFDSPSFPFEERGVRLEPLTLLSALAAVTERIGLVGTASTTYNDPFNIARRFASLDLLSGGRAGWNLVTSSNESDPGNFGQHGPVPHAERYRRAAEFAEVVDGLWGSLDASALRYDKASGVLFDKEGLHPLHHEGHYFNVRGPLNVPPSPQGRPVLVQAGSSDDGRETAARTAEAVFVAYQSFSEARDYYGDVKGRLGKYGRHPDELKILPGVFPVVGRTEAEAREKFESLQNLVDPVVGLGLLKTVAGGIDLSAYPLDGPLPEVPETNSGKSRQKLLLELARRENYSIRQLYLHIAGARGHWQLVGTAAEIADQLEYYFRNEAADGFNVMAPQLEWGLDDFIELVIPELRRRGLFRTEYGGRTLRDHLGLARPSGRRRFAPIAAGSSYSEAAAE</sequence>
<evidence type="ECO:0000256" key="3">
    <source>
        <dbReference type="ARBA" id="ARBA00023002"/>
    </source>
</evidence>
<name>A0ABX0UY93_9HYPH</name>
<feature type="domain" description="Luciferase-like" evidence="6">
    <location>
        <begin position="29"/>
        <end position="391"/>
    </location>
</feature>
<evidence type="ECO:0000313" key="8">
    <source>
        <dbReference type="Proteomes" id="UP001429580"/>
    </source>
</evidence>
<evidence type="ECO:0000256" key="5">
    <source>
        <dbReference type="ARBA" id="ARBA00033748"/>
    </source>
</evidence>
<keyword evidence="4 7" id="KW-0503">Monooxygenase</keyword>
<dbReference type="PIRSF" id="PIRSF000337">
    <property type="entry name" value="NTA_MOA"/>
    <property type="match status" value="1"/>
</dbReference>
<reference evidence="7 8" key="1">
    <citation type="submission" date="2020-03" db="EMBL/GenBank/DDBJ databases">
        <title>Genomic Encyclopedia of Type Strains, Phase IV (KMG-IV): sequencing the most valuable type-strain genomes for metagenomic binning, comparative biology and taxonomic classification.</title>
        <authorList>
            <person name="Goeker M."/>
        </authorList>
    </citation>
    <scope>NUCLEOTIDE SEQUENCE [LARGE SCALE GENOMIC DNA]</scope>
    <source>
        <strain evidence="7 8">DSM 103870</strain>
    </source>
</reference>
<dbReference type="EMBL" id="JAASQI010000003">
    <property type="protein sequence ID" value="NIJ57917.1"/>
    <property type="molecule type" value="Genomic_DNA"/>
</dbReference>
<keyword evidence="1" id="KW-0285">Flavoprotein</keyword>
<dbReference type="InterPro" id="IPR016215">
    <property type="entry name" value="NTA_MOA"/>
</dbReference>
<evidence type="ECO:0000256" key="2">
    <source>
        <dbReference type="ARBA" id="ARBA00022643"/>
    </source>
</evidence>
<accession>A0ABX0UY93</accession>
<keyword evidence="2" id="KW-0288">FMN</keyword>